<dbReference type="STRING" id="1548.CSCA_4252"/>
<dbReference type="HOGENOM" id="CLU_195851_0_0_9"/>
<accession>A0A0E3K356</accession>
<dbReference type="RefSeq" id="WP_029163589.1">
    <property type="nucleotide sequence ID" value="NZ_CP009933.1"/>
</dbReference>
<dbReference type="Proteomes" id="UP000033115">
    <property type="component" value="Chromosome"/>
</dbReference>
<dbReference type="EMBL" id="CP009933">
    <property type="protein sequence ID" value="AKA71377.1"/>
    <property type="molecule type" value="Genomic_DNA"/>
</dbReference>
<evidence type="ECO:0000313" key="2">
    <source>
        <dbReference type="Proteomes" id="UP000033115"/>
    </source>
</evidence>
<organism evidence="1 2">
    <name type="scientific">Clostridium scatologenes</name>
    <dbReference type="NCBI Taxonomy" id="1548"/>
    <lineage>
        <taxon>Bacteria</taxon>
        <taxon>Bacillati</taxon>
        <taxon>Bacillota</taxon>
        <taxon>Clostridia</taxon>
        <taxon>Eubacteriales</taxon>
        <taxon>Clostridiaceae</taxon>
        <taxon>Clostridium</taxon>
    </lineage>
</organism>
<gene>
    <name evidence="1" type="ORF">CSCA_4252</name>
</gene>
<protein>
    <submittedName>
        <fullName evidence="1">Uncharacterized protein</fullName>
    </submittedName>
</protein>
<reference evidence="1 2" key="1">
    <citation type="journal article" date="2015" name="J. Biotechnol.">
        <title>Complete genome sequence of a malodorant-producing acetogen, Clostridium scatologenes ATCC 25775(T).</title>
        <authorList>
            <person name="Zhu Z."/>
            <person name="Guo T."/>
            <person name="Zheng H."/>
            <person name="Song T."/>
            <person name="Ouyang P."/>
            <person name="Xie J."/>
        </authorList>
    </citation>
    <scope>NUCLEOTIDE SEQUENCE [LARGE SCALE GENOMIC DNA]</scope>
    <source>
        <strain evidence="1 2">ATCC 25775</strain>
    </source>
</reference>
<keyword evidence="2" id="KW-1185">Reference proteome</keyword>
<dbReference type="KEGG" id="csq:CSCA_4252"/>
<sequence>MAQYQMNINGNIQLMDYSSIYDYMAIVDKCDSLTINFNEGQINDIDILCNILENNHFMVNRDKCYNKEGYHINATKY</sequence>
<dbReference type="AlphaFoldDB" id="A0A0E3K356"/>
<evidence type="ECO:0000313" key="1">
    <source>
        <dbReference type="EMBL" id="AKA71377.1"/>
    </source>
</evidence>
<name>A0A0E3K356_CLOSL</name>
<proteinExistence type="predicted"/>